<dbReference type="InterPro" id="IPR016186">
    <property type="entry name" value="C-type_lectin-like/link_sf"/>
</dbReference>
<keyword evidence="5" id="KW-1043">Host membrane</keyword>
<dbReference type="SUPFAM" id="SSF56436">
    <property type="entry name" value="C-type lectin-like"/>
    <property type="match status" value="1"/>
</dbReference>
<evidence type="ECO:0000256" key="1">
    <source>
        <dbReference type="ARBA" id="ARBA00004208"/>
    </source>
</evidence>
<reference evidence="16" key="1">
    <citation type="submission" date="2018-05" db="EMBL/GenBank/DDBJ databases">
        <title>Complete Genome Sequence of a Novel Sea Otter Poxvirus.</title>
        <authorList>
            <person name="Jacob J.M."/>
            <person name="Subramaniam K."/>
            <person name="Tu S.-L."/>
            <person name="Nielsen O."/>
            <person name="Tuomi P.A."/>
            <person name="Upton C."/>
            <person name="Waltzek T.B."/>
        </authorList>
    </citation>
    <scope>NUCLEOTIDE SEQUENCE [LARGE SCALE GENOMIC DNA]</scope>
    <source>
        <strain evidence="16">ELK</strain>
    </source>
</reference>
<dbReference type="InterPro" id="IPR009238">
    <property type="entry name" value="Chordopox_A33R"/>
</dbReference>
<evidence type="ECO:0000256" key="2">
    <source>
        <dbReference type="ARBA" id="ARBA00004597"/>
    </source>
</evidence>
<dbReference type="OrthoDB" id="26275at10239"/>
<proteinExistence type="inferred from homology"/>
<keyword evidence="17" id="KW-1185">Reference proteome</keyword>
<dbReference type="Proteomes" id="UP000249273">
    <property type="component" value="Segment"/>
</dbReference>
<name>A0A2U9QHU3_9POXV</name>
<dbReference type="KEGG" id="vg:36841120"/>
<keyword evidence="8 15" id="KW-0472">Membrane</keyword>
<accession>A0A2U9QHU3</accession>
<sequence>MATELITNTGDEELSFISSNATKIKSKKFMSTLTLLLRLGLITCLIILMVLVGYLAIELSECKKTSEVCLSALRIPLDASANYPTPSYTPHTITNHNTDNITSTSKQCHGIQLANGCYTLHATPTTLQNAITLCNNNNGTLPDKDTCNKNKWISPYLDGTWSNDGEVFSSDCSTIKLVTLYGNNIATIQMKRYFCVIKN</sequence>
<evidence type="ECO:0000256" key="13">
    <source>
        <dbReference type="ARBA" id="ARBA00046059"/>
    </source>
</evidence>
<comment type="subcellular location">
    <subcellularLocation>
        <location evidence="2">Host membrane</location>
        <topology evidence="2">Single-pass type II membrane protein</topology>
    </subcellularLocation>
    <subcellularLocation>
        <location evidence="1">Virion membrane</location>
        <topology evidence="1">Single-pass type II membrane protein</topology>
    </subcellularLocation>
</comment>
<dbReference type="GeneID" id="36841120"/>
<dbReference type="GO" id="GO:0055036">
    <property type="term" value="C:virion membrane"/>
    <property type="evidence" value="ECO:0007669"/>
    <property type="project" value="UniProtKB-SubCell"/>
</dbReference>
<evidence type="ECO:0000256" key="9">
    <source>
        <dbReference type="ARBA" id="ARBA00023157"/>
    </source>
</evidence>
<evidence type="ECO:0000256" key="11">
    <source>
        <dbReference type="ARBA" id="ARBA00034751"/>
    </source>
</evidence>
<evidence type="ECO:0000313" key="16">
    <source>
        <dbReference type="EMBL" id="AWU47168.1"/>
    </source>
</evidence>
<keyword evidence="4" id="KW-0946">Virion</keyword>
<protein>
    <recommendedName>
        <fullName evidence="12">Protein OPG161</fullName>
    </recommendedName>
</protein>
<comment type="similarity">
    <text evidence="11">Belongs to the orthopoxvirus OPG161 family.</text>
</comment>
<dbReference type="RefSeq" id="YP_009480661.1">
    <property type="nucleotide sequence ID" value="NC_037656.1"/>
</dbReference>
<evidence type="ECO:0000256" key="5">
    <source>
        <dbReference type="ARBA" id="ARBA00022870"/>
    </source>
</evidence>
<evidence type="ECO:0000256" key="8">
    <source>
        <dbReference type="ARBA" id="ARBA00023136"/>
    </source>
</evidence>
<dbReference type="GO" id="GO:0033644">
    <property type="term" value="C:host cell membrane"/>
    <property type="evidence" value="ECO:0007669"/>
    <property type="project" value="UniProtKB-SubCell"/>
</dbReference>
<keyword evidence="10" id="KW-0325">Glycoprotein</keyword>
<evidence type="ECO:0000256" key="15">
    <source>
        <dbReference type="SAM" id="Phobius"/>
    </source>
</evidence>
<keyword evidence="3 15" id="KW-0812">Transmembrane</keyword>
<evidence type="ECO:0000256" key="3">
    <source>
        <dbReference type="ARBA" id="ARBA00022692"/>
    </source>
</evidence>
<dbReference type="Gene3D" id="3.10.100.10">
    <property type="entry name" value="Mannose-Binding Protein A, subunit A"/>
    <property type="match status" value="1"/>
</dbReference>
<evidence type="ECO:0000256" key="12">
    <source>
        <dbReference type="ARBA" id="ARBA00034879"/>
    </source>
</evidence>
<evidence type="ECO:0000256" key="10">
    <source>
        <dbReference type="ARBA" id="ARBA00023180"/>
    </source>
</evidence>
<gene>
    <name evidence="16" type="primary">SOPV-ELK-123</name>
</gene>
<keyword evidence="7 15" id="KW-1133">Transmembrane helix</keyword>
<dbReference type="Pfam" id="PF05966">
    <property type="entry name" value="Chordopox_A33R"/>
    <property type="match status" value="1"/>
</dbReference>
<evidence type="ECO:0000256" key="4">
    <source>
        <dbReference type="ARBA" id="ARBA00022844"/>
    </source>
</evidence>
<evidence type="ECO:0000313" key="17">
    <source>
        <dbReference type="Proteomes" id="UP000249273"/>
    </source>
</evidence>
<evidence type="ECO:0000256" key="6">
    <source>
        <dbReference type="ARBA" id="ARBA00022968"/>
    </source>
</evidence>
<organism evidence="16">
    <name type="scientific">Sea otter poxvirus</name>
    <dbReference type="NCBI Taxonomy" id="1416741"/>
    <lineage>
        <taxon>Viruses</taxon>
        <taxon>Varidnaviria</taxon>
        <taxon>Bamfordvirae</taxon>
        <taxon>Nucleocytoviricota</taxon>
        <taxon>Pokkesviricetes</taxon>
        <taxon>Chitovirales</taxon>
        <taxon>Poxviridae</taxon>
        <taxon>Chordopoxvirinae</taxon>
        <taxon>Mustelpoxvirus</taxon>
        <taxon>Mustelpoxvirus seaotterpox</taxon>
        <taxon>Sea otterpox virus</taxon>
    </lineage>
</organism>
<keyword evidence="9" id="KW-1015">Disulfide bond</keyword>
<evidence type="ECO:0000256" key="14">
    <source>
        <dbReference type="ARBA" id="ARBA00046978"/>
    </source>
</evidence>
<comment type="subunit">
    <text evidence="14">Homodimer, disulfide-linked. Interacts with protein OPG190. Interacts (via C-terminus) with protein OPG164. Interacts with OPG162.</text>
</comment>
<evidence type="ECO:0000256" key="7">
    <source>
        <dbReference type="ARBA" id="ARBA00022989"/>
    </source>
</evidence>
<keyword evidence="6" id="KW-0735">Signal-anchor</keyword>
<dbReference type="EMBL" id="MH427217">
    <property type="protein sequence ID" value="AWU47168.1"/>
    <property type="molecule type" value="Genomic_DNA"/>
</dbReference>
<comment type="function">
    <text evidence="13">Forms a complex with OPG162 and OPG190 to coordinate the incorporation of OPG164 into wrapped enveloped virion (EV) membranes and, subsequently, the production of actin tails. Therefore plays an essential role in efficient cell-to-cell spread of viral particles.</text>
</comment>
<feature type="transmembrane region" description="Helical" evidence="15">
    <location>
        <begin position="35"/>
        <end position="57"/>
    </location>
</feature>
<dbReference type="InterPro" id="IPR016187">
    <property type="entry name" value="CTDL_fold"/>
</dbReference>